<evidence type="ECO:0000313" key="2">
    <source>
        <dbReference type="Proteomes" id="UP000054047"/>
    </source>
</evidence>
<sequence length="100" mass="11444">MLMPKPQNQHWGETVFLTYSRPCGVEWSPKPVINWGLFTSLAGFWDDAVADNIDEEHDQLVQHLRDGAKKAEGSRNTKRRLSYETFELIRQRGAARATGN</sequence>
<dbReference type="OrthoDB" id="5828204at2759"/>
<name>A0A0C2F8L2_9BILA</name>
<protein>
    <submittedName>
        <fullName evidence="1">Uncharacterized protein</fullName>
    </submittedName>
</protein>
<accession>A0A0C2F8L2</accession>
<reference evidence="1 2" key="1">
    <citation type="submission" date="2013-12" db="EMBL/GenBank/DDBJ databases">
        <title>Draft genome of the parsitic nematode Ancylostoma duodenale.</title>
        <authorList>
            <person name="Mitreva M."/>
        </authorList>
    </citation>
    <scope>NUCLEOTIDE SEQUENCE [LARGE SCALE GENOMIC DNA]</scope>
    <source>
        <strain evidence="1 2">Zhejiang</strain>
    </source>
</reference>
<dbReference type="Proteomes" id="UP000054047">
    <property type="component" value="Unassembled WGS sequence"/>
</dbReference>
<proteinExistence type="predicted"/>
<dbReference type="AlphaFoldDB" id="A0A0C2F8L2"/>
<keyword evidence="2" id="KW-1185">Reference proteome</keyword>
<organism evidence="1 2">
    <name type="scientific">Ancylostoma duodenale</name>
    <dbReference type="NCBI Taxonomy" id="51022"/>
    <lineage>
        <taxon>Eukaryota</taxon>
        <taxon>Metazoa</taxon>
        <taxon>Ecdysozoa</taxon>
        <taxon>Nematoda</taxon>
        <taxon>Chromadorea</taxon>
        <taxon>Rhabditida</taxon>
        <taxon>Rhabditina</taxon>
        <taxon>Rhabditomorpha</taxon>
        <taxon>Strongyloidea</taxon>
        <taxon>Ancylostomatidae</taxon>
        <taxon>Ancylostomatinae</taxon>
        <taxon>Ancylostoma</taxon>
    </lineage>
</organism>
<dbReference type="EMBL" id="KN787692">
    <property type="protein sequence ID" value="KIH43249.1"/>
    <property type="molecule type" value="Genomic_DNA"/>
</dbReference>
<evidence type="ECO:0000313" key="1">
    <source>
        <dbReference type="EMBL" id="KIH43249.1"/>
    </source>
</evidence>
<gene>
    <name evidence="1" type="ORF">ANCDUO_26750</name>
</gene>